<evidence type="ECO:0000313" key="4">
    <source>
        <dbReference type="EMBL" id="EDY61386.1"/>
    </source>
</evidence>
<feature type="transmembrane region" description="Helical" evidence="2">
    <location>
        <begin position="46"/>
        <end position="67"/>
    </location>
</feature>
<feature type="transmembrane region" description="Helical" evidence="2">
    <location>
        <begin position="79"/>
        <end position="99"/>
    </location>
</feature>
<protein>
    <recommendedName>
        <fullName evidence="3">DUF6545 domain-containing protein</fullName>
    </recommendedName>
</protein>
<reference evidence="4" key="1">
    <citation type="submission" date="2009-10" db="EMBL/GenBank/DDBJ databases">
        <title>The genome sequence of Streptomyces sviceus strain ATCC 29083.</title>
        <authorList>
            <consortium name="The Broad Institute Genome Sequencing Platform"/>
            <consortium name="Broad Institute Microbial Sequencing Center"/>
            <person name="Fischbach M."/>
            <person name="Godfrey P."/>
            <person name="Ward D."/>
            <person name="Young S."/>
            <person name="Zeng Q."/>
            <person name="Koehrsen M."/>
            <person name="Alvarado L."/>
            <person name="Berlin A.M."/>
            <person name="Bochicchio J."/>
            <person name="Borenstein D."/>
            <person name="Chapman S.B."/>
            <person name="Chen Z."/>
            <person name="Engels R."/>
            <person name="Freedman E."/>
            <person name="Gellesch M."/>
            <person name="Goldberg J."/>
            <person name="Griggs A."/>
            <person name="Gujja S."/>
            <person name="Heilman E.R."/>
            <person name="Heiman D.I."/>
            <person name="Hepburn T.A."/>
            <person name="Howarth C."/>
            <person name="Jen D."/>
            <person name="Larson L."/>
            <person name="Lewis B."/>
            <person name="Mehta T."/>
            <person name="Park D."/>
            <person name="Pearson M."/>
            <person name="Richards J."/>
            <person name="Roberts A."/>
            <person name="Saif S."/>
            <person name="Shea T.D."/>
            <person name="Shenoy N."/>
            <person name="Sisk P."/>
            <person name="Stolte C."/>
            <person name="Sykes S.N."/>
            <person name="Thomson T."/>
            <person name="Walk T."/>
            <person name="White J."/>
            <person name="Yandava C."/>
            <person name="Straight P."/>
            <person name="Clardy J."/>
            <person name="Hung D."/>
            <person name="Kolter R."/>
            <person name="Mekalanos J."/>
            <person name="Walker S."/>
            <person name="Walsh C.T."/>
            <person name="Wieland-Brown L.C."/>
            <person name="Haas B."/>
            <person name="Nusbaum C."/>
            <person name="Birren B."/>
        </authorList>
    </citation>
    <scope>NUCLEOTIDE SEQUENCE [LARGE SCALE GENOMIC DNA]</scope>
    <source>
        <strain evidence="4">ATCC 29083</strain>
    </source>
</reference>
<feature type="region of interest" description="Disordered" evidence="1">
    <location>
        <begin position="348"/>
        <end position="369"/>
    </location>
</feature>
<feature type="transmembrane region" description="Helical" evidence="2">
    <location>
        <begin position="183"/>
        <end position="205"/>
    </location>
</feature>
<feature type="transmembrane region" description="Helical" evidence="2">
    <location>
        <begin position="12"/>
        <end position="34"/>
    </location>
</feature>
<keyword evidence="2" id="KW-0812">Transmembrane</keyword>
<sequence length="438" mass="47420">MRAGTCGTVGMSGVNLVTVVTLLGGTAWTLPALVRQRFRAPMRLHLCLSMFLLGMGNLLGQFPGHALLDGFTFTGFTKLTYNAAILTGLCLMIGFLREYPLQRRSLGTRGEVVLCLSCLTAMAVLTASLPPDLRNHSLAAPYLDDWRVRAFYDIGGVYLVFGYATCALIAARHARRGQPLRRISLGTVSAGLLGLSLSCAFRILWVNCRAFRGFGHHITYANAFLFGQVAAIAVCAGLSLPCLASTVQFLRERSCHRARFRGLEELWRRLAELYPELVLDRAPRYRRRPPLDYSSVVYRRYVECRDGLTRLSPYLRQAAQETPSAAGTPTGPDLARLVDRALRLHGDTDLEDGAASAPSVVVDPGGGHDADYESDLAGLIELSRGLEELRTAAPRSRSRVVASGHPGGTLSRNSERPGPRPAPEPSAVSGRGDGPSGA</sequence>
<dbReference type="EMBL" id="CM000951">
    <property type="protein sequence ID" value="EDY61386.1"/>
    <property type="molecule type" value="Genomic_DNA"/>
</dbReference>
<keyword evidence="5" id="KW-1185">Reference proteome</keyword>
<evidence type="ECO:0000259" key="3">
    <source>
        <dbReference type="Pfam" id="PF20182"/>
    </source>
</evidence>
<feature type="transmembrane region" description="Helical" evidence="2">
    <location>
        <begin position="111"/>
        <end position="130"/>
    </location>
</feature>
<evidence type="ECO:0000313" key="5">
    <source>
        <dbReference type="Proteomes" id="UP000002785"/>
    </source>
</evidence>
<dbReference type="Pfam" id="PF20182">
    <property type="entry name" value="DUF6545"/>
    <property type="match status" value="1"/>
</dbReference>
<feature type="domain" description="DUF6545" evidence="3">
    <location>
        <begin position="256"/>
        <end position="385"/>
    </location>
</feature>
<proteinExistence type="predicted"/>
<feature type="transmembrane region" description="Helical" evidence="2">
    <location>
        <begin position="150"/>
        <end position="171"/>
    </location>
</feature>
<accession>B5I8I1</accession>
<organism evidence="4 5">
    <name type="scientific">Streptomyces sviceus (strain ATCC 29083 / DSM 924 / JCM 4929 / NBRC 13980 / NCIMB 11184 / NRRL 5439 / UC 5370)</name>
    <dbReference type="NCBI Taxonomy" id="463191"/>
    <lineage>
        <taxon>Bacteria</taxon>
        <taxon>Bacillati</taxon>
        <taxon>Actinomycetota</taxon>
        <taxon>Actinomycetes</taxon>
        <taxon>Kitasatosporales</taxon>
        <taxon>Streptomycetaceae</taxon>
        <taxon>Streptomyces</taxon>
    </lineage>
</organism>
<keyword evidence="2" id="KW-1133">Transmembrane helix</keyword>
<dbReference type="InterPro" id="IPR046675">
    <property type="entry name" value="DUF6545"/>
</dbReference>
<dbReference type="NCBIfam" id="NF042915">
    <property type="entry name" value="MAB_1171c_fam"/>
    <property type="match status" value="1"/>
</dbReference>
<dbReference type="Proteomes" id="UP000002785">
    <property type="component" value="Chromosome"/>
</dbReference>
<keyword evidence="2" id="KW-0472">Membrane</keyword>
<evidence type="ECO:0000256" key="2">
    <source>
        <dbReference type="SAM" id="Phobius"/>
    </source>
</evidence>
<gene>
    <name evidence="4" type="ORF">SSEG_07966</name>
</gene>
<dbReference type="AlphaFoldDB" id="B5I8I1"/>
<feature type="transmembrane region" description="Helical" evidence="2">
    <location>
        <begin position="225"/>
        <end position="250"/>
    </location>
</feature>
<dbReference type="eggNOG" id="ENOG5032S59">
    <property type="taxonomic scope" value="Bacteria"/>
</dbReference>
<dbReference type="InterPro" id="IPR050039">
    <property type="entry name" value="MAB_1171c-like"/>
</dbReference>
<feature type="region of interest" description="Disordered" evidence="1">
    <location>
        <begin position="390"/>
        <end position="438"/>
    </location>
</feature>
<name>B5I8I1_STRX2</name>
<evidence type="ECO:0000256" key="1">
    <source>
        <dbReference type="SAM" id="MobiDB-lite"/>
    </source>
</evidence>
<dbReference type="HOGENOM" id="CLU_042795_0_0_11"/>